<dbReference type="AlphaFoldDB" id="A0A5R8YU41"/>
<name>A0A5R8YU41_9ACTN</name>
<accession>A0A5R8YU41</accession>
<gene>
    <name evidence="1" type="ORF">FED44_21580</name>
</gene>
<keyword evidence="2" id="KW-1185">Reference proteome</keyword>
<evidence type="ECO:0000313" key="1">
    <source>
        <dbReference type="EMBL" id="TLP57010.1"/>
    </source>
</evidence>
<reference evidence="1" key="1">
    <citation type="submission" date="2019-05" db="EMBL/GenBank/DDBJ databases">
        <title>Isolation, diversity and antifungal activity of Actinobacteria from wheat.</title>
        <authorList>
            <person name="Yu B."/>
        </authorList>
    </citation>
    <scope>NUCLEOTIDE SEQUENCE [LARGE SCALE GENOMIC DNA]</scope>
    <source>
        <strain evidence="1">NEAU-HEGS1-5</strain>
    </source>
</reference>
<organism evidence="1 2">
    <name type="scientific">Microbispora triticiradicis</name>
    <dbReference type="NCBI Taxonomy" id="2200763"/>
    <lineage>
        <taxon>Bacteria</taxon>
        <taxon>Bacillati</taxon>
        <taxon>Actinomycetota</taxon>
        <taxon>Actinomycetes</taxon>
        <taxon>Streptosporangiales</taxon>
        <taxon>Streptosporangiaceae</taxon>
        <taxon>Microbispora</taxon>
    </lineage>
</organism>
<evidence type="ECO:0000313" key="2">
    <source>
        <dbReference type="Proteomes" id="UP000309033"/>
    </source>
</evidence>
<proteinExistence type="predicted"/>
<dbReference type="Proteomes" id="UP000309033">
    <property type="component" value="Unassembled WGS sequence"/>
</dbReference>
<sequence>MDVADLELLRARVKAARNSPILSPTAINAIKTADTVDISHAEISNGQQFVIVRRYVLSRTWTRKSKALPVYGNAYKVTDTPTGSYFTTVSGKDHLATLWEVEQRGRIIDSSASFLYEDADGALAAYLYVLGTAFQASEEKASPSQLVDLQELLGHIYRDTLRLTGATIPQGQPFLTPEGQSGRASLEARAIEARTIGASAALRKEIAARLYEQGERNIRRLSLLTGLARDTIYRALDAYGIQRKAEDSLDERKRHPRR</sequence>
<dbReference type="OrthoDB" id="3526461at2"/>
<dbReference type="EMBL" id="VANP01000008">
    <property type="protein sequence ID" value="TLP57010.1"/>
    <property type="molecule type" value="Genomic_DNA"/>
</dbReference>
<comment type="caution">
    <text evidence="1">The sequence shown here is derived from an EMBL/GenBank/DDBJ whole genome shotgun (WGS) entry which is preliminary data.</text>
</comment>
<protein>
    <submittedName>
        <fullName evidence="1">Uncharacterized protein</fullName>
    </submittedName>
</protein>